<sequence>MKRIVSTLRNFVLLLALLAATALPHMTMAHQGGGMETTHAAMAQDAMNAMEAAAIPCSSAHDHADTARCSLAAAHCITLLPAGPMGPTTHRIGRNASFVIPLVARNGTAPQIDTPPPRL</sequence>
<gene>
    <name evidence="2" type="ORF">ISM_04150</name>
</gene>
<organism evidence="2 3">
    <name type="scientific">Roseovarius nubinhibens (strain ATCC BAA-591 / DSM 15170 / ISM)</name>
    <dbReference type="NCBI Taxonomy" id="89187"/>
    <lineage>
        <taxon>Bacteria</taxon>
        <taxon>Pseudomonadati</taxon>
        <taxon>Pseudomonadota</taxon>
        <taxon>Alphaproteobacteria</taxon>
        <taxon>Rhodobacterales</taxon>
        <taxon>Roseobacteraceae</taxon>
        <taxon>Roseovarius</taxon>
    </lineage>
</organism>
<accession>A3SJC2</accession>
<comment type="caution">
    <text evidence="2">The sequence shown here is derived from an EMBL/GenBank/DDBJ whole genome shotgun (WGS) entry which is preliminary data.</text>
</comment>
<keyword evidence="1" id="KW-0732">Signal</keyword>
<dbReference type="Proteomes" id="UP000005954">
    <property type="component" value="Unassembled WGS sequence"/>
</dbReference>
<dbReference type="AlphaFoldDB" id="A3SJC2"/>
<dbReference type="STRING" id="89187.ISM_04150"/>
<dbReference type="EMBL" id="AALY01000001">
    <property type="protein sequence ID" value="EAP77453.1"/>
    <property type="molecule type" value="Genomic_DNA"/>
</dbReference>
<name>A3SJC2_ROSNI</name>
<feature type="signal peptide" evidence="1">
    <location>
        <begin position="1"/>
        <end position="29"/>
    </location>
</feature>
<reference evidence="2 3" key="1">
    <citation type="submission" date="2005-12" db="EMBL/GenBank/DDBJ databases">
        <authorList>
            <person name="Moran M.A."/>
            <person name="Ferriera S."/>
            <person name="Johnson J."/>
            <person name="Kravitz S."/>
            <person name="Halpern A."/>
            <person name="Remington K."/>
            <person name="Beeson K."/>
            <person name="Tran B."/>
            <person name="Rogers Y.-H."/>
            <person name="Friedman R."/>
            <person name="Venter J.C."/>
        </authorList>
    </citation>
    <scope>NUCLEOTIDE SEQUENCE [LARGE SCALE GENOMIC DNA]</scope>
    <source>
        <strain evidence="3">ATCC BAA-591 / DSM 15170 / ISM</strain>
    </source>
</reference>
<protein>
    <submittedName>
        <fullName evidence="2">Uncharacterized protein</fullName>
    </submittedName>
</protein>
<evidence type="ECO:0000256" key="1">
    <source>
        <dbReference type="SAM" id="SignalP"/>
    </source>
</evidence>
<dbReference type="HOGENOM" id="CLU_2059660_0_0_5"/>
<keyword evidence="3" id="KW-1185">Reference proteome</keyword>
<evidence type="ECO:0000313" key="3">
    <source>
        <dbReference type="Proteomes" id="UP000005954"/>
    </source>
</evidence>
<evidence type="ECO:0000313" key="2">
    <source>
        <dbReference type="EMBL" id="EAP77453.1"/>
    </source>
</evidence>
<feature type="chain" id="PRO_5002658282" evidence="1">
    <location>
        <begin position="30"/>
        <end position="119"/>
    </location>
</feature>
<proteinExistence type="predicted"/>